<sequence length="245" mass="25985">MAETPSPSEAFFREVDDAVRQDRLAVFGKRYGLWLAGIIAAGLLAFGGWLYWEHHSRQSSGEVAEQAQDVLEAAATGGEPDAKKLAELAGAGQPGYRAIALLTQAAAAAKKGEVKGAAKLYGDIAANDKLDQPYRDLGTVRQVALTFDELQPQQVVDRLKPLAVEGNPWFGSAGEMTAIAYMKMGKKELAGPLFAAIARDEQAPASLRSRARQMAGLMGVDAVDTEKEGAAQAPNARNEGDDAGE</sequence>
<feature type="transmembrane region" description="Helical" evidence="2">
    <location>
        <begin position="31"/>
        <end position="52"/>
    </location>
</feature>
<dbReference type="AlphaFoldDB" id="A0A7W6BRW6"/>
<comment type="caution">
    <text evidence="4">The sequence shown here is derived from an EMBL/GenBank/DDBJ whole genome shotgun (WGS) entry which is preliminary data.</text>
</comment>
<dbReference type="RefSeq" id="WP_188072160.1">
    <property type="nucleotide sequence ID" value="NZ_BSPS01000031.1"/>
</dbReference>
<reference evidence="4 5" key="1">
    <citation type="submission" date="2020-08" db="EMBL/GenBank/DDBJ databases">
        <title>Genomic Encyclopedia of Type Strains, Phase IV (KMG-IV): sequencing the most valuable type-strain genomes for metagenomic binning, comparative biology and taxonomic classification.</title>
        <authorList>
            <person name="Goeker M."/>
        </authorList>
    </citation>
    <scope>NUCLEOTIDE SEQUENCE [LARGE SCALE GENOMIC DNA]</scope>
    <source>
        <strain evidence="4 5">DSM 26189</strain>
    </source>
</reference>
<dbReference type="Proteomes" id="UP000571950">
    <property type="component" value="Unassembled WGS sequence"/>
</dbReference>
<protein>
    <recommendedName>
        <fullName evidence="3">Ancillary SecYEG translocon subunit/Cell division coordinator CpoB TPR domain-containing protein</fullName>
    </recommendedName>
</protein>
<dbReference type="Pfam" id="PF09976">
    <property type="entry name" value="TPR_21"/>
    <property type="match status" value="1"/>
</dbReference>
<proteinExistence type="predicted"/>
<dbReference type="EMBL" id="JACIDT010000007">
    <property type="protein sequence ID" value="MBB3926664.1"/>
    <property type="molecule type" value="Genomic_DNA"/>
</dbReference>
<evidence type="ECO:0000313" key="4">
    <source>
        <dbReference type="EMBL" id="MBB3926664.1"/>
    </source>
</evidence>
<name>A0A7W6BRW6_9SPHN</name>
<keyword evidence="2" id="KW-1133">Transmembrane helix</keyword>
<feature type="region of interest" description="Disordered" evidence="1">
    <location>
        <begin position="223"/>
        <end position="245"/>
    </location>
</feature>
<evidence type="ECO:0000259" key="3">
    <source>
        <dbReference type="Pfam" id="PF09976"/>
    </source>
</evidence>
<keyword evidence="2" id="KW-0472">Membrane</keyword>
<gene>
    <name evidence="4" type="ORF">GGR43_002384</name>
</gene>
<dbReference type="InterPro" id="IPR018704">
    <property type="entry name" value="SecYEG/CpoB_TPR"/>
</dbReference>
<keyword evidence="2" id="KW-0812">Transmembrane</keyword>
<evidence type="ECO:0000313" key="5">
    <source>
        <dbReference type="Proteomes" id="UP000571950"/>
    </source>
</evidence>
<accession>A0A7W6BRW6</accession>
<keyword evidence="5" id="KW-1185">Reference proteome</keyword>
<evidence type="ECO:0000256" key="1">
    <source>
        <dbReference type="SAM" id="MobiDB-lite"/>
    </source>
</evidence>
<feature type="domain" description="Ancillary SecYEG translocon subunit/Cell division coordinator CpoB TPR" evidence="3">
    <location>
        <begin position="29"/>
        <end position="190"/>
    </location>
</feature>
<organism evidence="4 5">
    <name type="scientific">Sphingobium jiangsuense</name>
    <dbReference type="NCBI Taxonomy" id="870476"/>
    <lineage>
        <taxon>Bacteria</taxon>
        <taxon>Pseudomonadati</taxon>
        <taxon>Pseudomonadota</taxon>
        <taxon>Alphaproteobacteria</taxon>
        <taxon>Sphingomonadales</taxon>
        <taxon>Sphingomonadaceae</taxon>
        <taxon>Sphingobium</taxon>
    </lineage>
</organism>
<evidence type="ECO:0000256" key="2">
    <source>
        <dbReference type="SAM" id="Phobius"/>
    </source>
</evidence>